<dbReference type="GeneID" id="66109550"/>
<comment type="caution">
    <text evidence="2">The sequence shown here is derived from an EMBL/GenBank/DDBJ whole genome shotgun (WGS) entry which is preliminary data.</text>
</comment>
<name>A0A9P7VIZ8_9AGAR</name>
<dbReference type="EMBL" id="MU250560">
    <property type="protein sequence ID" value="KAG7441372.1"/>
    <property type="molecule type" value="Genomic_DNA"/>
</dbReference>
<reference evidence="2" key="1">
    <citation type="submission" date="2020-11" db="EMBL/GenBank/DDBJ databases">
        <title>Adaptations for nitrogen fixation in a non-lichenized fungal sporocarp promotes dispersal by wood-feeding termites.</title>
        <authorList>
            <consortium name="DOE Joint Genome Institute"/>
            <person name="Koch R.A."/>
            <person name="Yoon G."/>
            <person name="Arayal U."/>
            <person name="Lail K."/>
            <person name="Amirebrahimi M."/>
            <person name="Labutti K."/>
            <person name="Lipzen A."/>
            <person name="Riley R."/>
            <person name="Barry K."/>
            <person name="Henrissat B."/>
            <person name="Grigoriev I.V."/>
            <person name="Herr J.R."/>
            <person name="Aime M.C."/>
        </authorList>
    </citation>
    <scope>NUCLEOTIDE SEQUENCE</scope>
    <source>
        <strain evidence="2">MCA 3950</strain>
    </source>
</reference>
<evidence type="ECO:0000313" key="2">
    <source>
        <dbReference type="EMBL" id="KAG7441372.1"/>
    </source>
</evidence>
<feature type="region of interest" description="Disordered" evidence="1">
    <location>
        <begin position="1"/>
        <end position="32"/>
    </location>
</feature>
<accession>A0A9P7VIZ8</accession>
<gene>
    <name evidence="2" type="ORF">BT62DRAFT_937137</name>
</gene>
<dbReference type="RefSeq" id="XP_043034872.1">
    <property type="nucleotide sequence ID" value="XM_043187253.1"/>
</dbReference>
<dbReference type="OrthoDB" id="10612107at2759"/>
<proteinExistence type="predicted"/>
<organism evidence="2 3">
    <name type="scientific">Guyanagaster necrorhizus</name>
    <dbReference type="NCBI Taxonomy" id="856835"/>
    <lineage>
        <taxon>Eukaryota</taxon>
        <taxon>Fungi</taxon>
        <taxon>Dikarya</taxon>
        <taxon>Basidiomycota</taxon>
        <taxon>Agaricomycotina</taxon>
        <taxon>Agaricomycetes</taxon>
        <taxon>Agaricomycetidae</taxon>
        <taxon>Agaricales</taxon>
        <taxon>Marasmiineae</taxon>
        <taxon>Physalacriaceae</taxon>
        <taxon>Guyanagaster</taxon>
    </lineage>
</organism>
<evidence type="ECO:0000313" key="3">
    <source>
        <dbReference type="Proteomes" id="UP000812287"/>
    </source>
</evidence>
<protein>
    <submittedName>
        <fullName evidence="2">Uncharacterized protein</fullName>
    </submittedName>
</protein>
<keyword evidence="3" id="KW-1185">Reference proteome</keyword>
<dbReference type="Proteomes" id="UP000812287">
    <property type="component" value="Unassembled WGS sequence"/>
</dbReference>
<dbReference type="AlphaFoldDB" id="A0A9P7VIZ8"/>
<evidence type="ECO:0000256" key="1">
    <source>
        <dbReference type="SAM" id="MobiDB-lite"/>
    </source>
</evidence>
<sequence>MGRREKKISGIGDGMEGSRLTGDAKTNDAKKTGNVPALQSMQKTIRSELLVVAPHLPKPSVDLPHPILPKLIAGLVVRIGTVSTSSLLPRYPSLRSASFGINFSSLACRWTRRTVPIVMGSKRLTTVAARGANVLEPSGWNWSWSFVPGRYSSSPLVTGAIEIHGWLA</sequence>